<dbReference type="EMBL" id="OCNF01000010">
    <property type="protein sequence ID" value="SOD68684.1"/>
    <property type="molecule type" value="Genomic_DNA"/>
</dbReference>
<evidence type="ECO:0000313" key="1">
    <source>
        <dbReference type="EMBL" id="SOD68684.1"/>
    </source>
</evidence>
<dbReference type="AlphaFoldDB" id="A0A286ECY3"/>
<keyword evidence="2" id="KW-1185">Reference proteome</keyword>
<name>A0A286ECY3_9NEIS</name>
<sequence>MSTTFRQLKKIHQKAYATFDAGQLATATVYFQKLCRHRPDVANFHYMRGLVAKNRMDWQTSLSANLRAIELADEFDEAHHWNAAIAATALHDWASARQMWAACKLPIPDGTGEIMANFGITIIRLNAWDWGETVYAQRIDPVRAVILNVPFPESGWRCGDIVLHDGAPTGSRTDENSNEISVFNALERWQTSPKQTFTVFTQCESTDDVGALLDLCHQHNLDAEDWTENTRMICLQCSYGRVHEHHHNHKSANWQSERSIGIAANSLAEIEKTLNEWQGKNRQVLEICQQDYPIPERKDGWVWWI</sequence>
<gene>
    <name evidence="1" type="ORF">SAMN02746062_01353</name>
</gene>
<reference evidence="1 2" key="1">
    <citation type="submission" date="2017-09" db="EMBL/GenBank/DDBJ databases">
        <authorList>
            <person name="Ehlers B."/>
            <person name="Leendertz F.H."/>
        </authorList>
    </citation>
    <scope>NUCLEOTIDE SEQUENCE [LARGE SCALE GENOMIC DNA]</scope>
    <source>
        <strain evidence="1 2">DSM 16848</strain>
    </source>
</reference>
<dbReference type="SUPFAM" id="SSF48452">
    <property type="entry name" value="TPR-like"/>
    <property type="match status" value="1"/>
</dbReference>
<accession>A0A286ECY3</accession>
<dbReference type="RefSeq" id="WP_097114393.1">
    <property type="nucleotide sequence ID" value="NZ_CP083931.1"/>
</dbReference>
<dbReference type="Proteomes" id="UP000219669">
    <property type="component" value="Unassembled WGS sequence"/>
</dbReference>
<proteinExistence type="predicted"/>
<evidence type="ECO:0000313" key="2">
    <source>
        <dbReference type="Proteomes" id="UP000219669"/>
    </source>
</evidence>
<organism evidence="1 2">
    <name type="scientific">Alysiella filiformis DSM 16848</name>
    <dbReference type="NCBI Taxonomy" id="1120981"/>
    <lineage>
        <taxon>Bacteria</taxon>
        <taxon>Pseudomonadati</taxon>
        <taxon>Pseudomonadota</taxon>
        <taxon>Betaproteobacteria</taxon>
        <taxon>Neisseriales</taxon>
        <taxon>Neisseriaceae</taxon>
        <taxon>Alysiella</taxon>
    </lineage>
</organism>
<dbReference type="Gene3D" id="1.25.40.10">
    <property type="entry name" value="Tetratricopeptide repeat domain"/>
    <property type="match status" value="1"/>
</dbReference>
<dbReference type="OrthoDB" id="5982980at2"/>
<protein>
    <recommendedName>
        <fullName evidence="3">Tetratricopeptide repeat-containing protein</fullName>
    </recommendedName>
</protein>
<dbReference type="InterPro" id="IPR011990">
    <property type="entry name" value="TPR-like_helical_dom_sf"/>
</dbReference>
<evidence type="ECO:0008006" key="3">
    <source>
        <dbReference type="Google" id="ProtNLM"/>
    </source>
</evidence>